<sequence length="79" mass="8959">MSAIKVILSQEGYLVILVREEAGVDRATDTRACGRRFFTHACSTEVARQQKVREFECLANPPAGFLAFDFRSDLFQFLN</sequence>
<accession>A0A0B6WZ93</accession>
<reference evidence="1 2" key="1">
    <citation type="submission" date="2013-12" db="EMBL/GenBank/DDBJ databases">
        <authorList>
            <person name="Stott M."/>
        </authorList>
    </citation>
    <scope>NUCLEOTIDE SEQUENCE [LARGE SCALE GENOMIC DNA]</scope>
    <source>
        <strain evidence="1 2">K22</strain>
    </source>
</reference>
<proteinExistence type="predicted"/>
<reference evidence="1 2" key="2">
    <citation type="submission" date="2015-01" db="EMBL/GenBank/DDBJ databases">
        <title>Complete genome sequence of Pyrinomonas methylaliphatogenes type strain K22T.</title>
        <authorList>
            <person name="Lee K.C.Y."/>
            <person name="Power J.F."/>
            <person name="Dunfield P.F."/>
            <person name="Morgan X.C."/>
            <person name="Huttenhower C."/>
            <person name="Stott M.B."/>
        </authorList>
    </citation>
    <scope>NUCLEOTIDE SEQUENCE [LARGE SCALE GENOMIC DNA]</scope>
    <source>
        <strain evidence="1 2">K22</strain>
    </source>
</reference>
<name>A0A0B6WZ93_9BACT</name>
<dbReference type="Proteomes" id="UP000031518">
    <property type="component" value="Unassembled WGS sequence"/>
</dbReference>
<dbReference type="EMBL" id="CBXV010000005">
    <property type="protein sequence ID" value="CDM65495.1"/>
    <property type="molecule type" value="Genomic_DNA"/>
</dbReference>
<evidence type="ECO:0000313" key="1">
    <source>
        <dbReference type="EMBL" id="CDM65495.1"/>
    </source>
</evidence>
<evidence type="ECO:0000313" key="2">
    <source>
        <dbReference type="Proteomes" id="UP000031518"/>
    </source>
</evidence>
<organism evidence="1 2">
    <name type="scientific">Pyrinomonas methylaliphatogenes</name>
    <dbReference type="NCBI Taxonomy" id="454194"/>
    <lineage>
        <taxon>Bacteria</taxon>
        <taxon>Pseudomonadati</taxon>
        <taxon>Acidobacteriota</taxon>
        <taxon>Blastocatellia</taxon>
        <taxon>Blastocatellales</taxon>
        <taxon>Pyrinomonadaceae</taxon>
        <taxon>Pyrinomonas</taxon>
    </lineage>
</organism>
<gene>
    <name evidence="1" type="ORF">PYK22_01497</name>
</gene>
<protein>
    <submittedName>
        <fullName evidence="1">Uncharacterized protein</fullName>
    </submittedName>
</protein>
<keyword evidence="2" id="KW-1185">Reference proteome</keyword>
<dbReference type="AlphaFoldDB" id="A0A0B6WZ93"/>